<evidence type="ECO:0000313" key="2">
    <source>
        <dbReference type="Proteomes" id="UP000572528"/>
    </source>
</evidence>
<name>A0A853EHC3_9ACTO</name>
<gene>
    <name evidence="1" type="ORF">HZZ05_00605</name>
</gene>
<reference evidence="1 2" key="1">
    <citation type="submission" date="2020-07" db="EMBL/GenBank/DDBJ databases">
        <title>MOT database genomes.</title>
        <authorList>
            <person name="Joseph S."/>
            <person name="Aduse-Opoku J."/>
            <person name="Hashim A."/>
            <person name="Wade W."/>
            <person name="Curtis M."/>
        </authorList>
    </citation>
    <scope>NUCLEOTIDE SEQUENCE [LARGE SCALE GENOMIC DNA]</scope>
    <source>
        <strain evidence="1 2">WMus004</strain>
    </source>
</reference>
<evidence type="ECO:0000313" key="1">
    <source>
        <dbReference type="EMBL" id="NYS68055.1"/>
    </source>
</evidence>
<protein>
    <recommendedName>
        <fullName evidence="3">Transposase family protein</fullName>
    </recommendedName>
</protein>
<sequence>MDKGSTGMDRVQLSRLVELVVGDEEVALASRILASVQAVRVTLMYLRTSGCQEAIAEIMGSSQPTIAVIARIIARALGSLLAIAEEVSRAGVYFIDGALLPCWNWKNRSDLFSGNHNGSSRVLWGVCSHAAAGAVAVLRV</sequence>
<dbReference type="RefSeq" id="WP_179899404.1">
    <property type="nucleotide sequence ID" value="NZ_JACBXV010000003.1"/>
</dbReference>
<organism evidence="1 2">
    <name type="scientific">Actinomyces bowdenii</name>
    <dbReference type="NCBI Taxonomy" id="131109"/>
    <lineage>
        <taxon>Bacteria</taxon>
        <taxon>Bacillati</taxon>
        <taxon>Actinomycetota</taxon>
        <taxon>Actinomycetes</taxon>
        <taxon>Actinomycetales</taxon>
        <taxon>Actinomycetaceae</taxon>
        <taxon>Actinomyces</taxon>
    </lineage>
</organism>
<dbReference type="EMBL" id="JACBXV010000003">
    <property type="protein sequence ID" value="NYS68055.1"/>
    <property type="molecule type" value="Genomic_DNA"/>
</dbReference>
<comment type="caution">
    <text evidence="1">The sequence shown here is derived from an EMBL/GenBank/DDBJ whole genome shotgun (WGS) entry which is preliminary data.</text>
</comment>
<dbReference type="AlphaFoldDB" id="A0A853EHC3"/>
<dbReference type="Proteomes" id="UP000572528">
    <property type="component" value="Unassembled WGS sequence"/>
</dbReference>
<proteinExistence type="predicted"/>
<accession>A0A853EHC3</accession>
<evidence type="ECO:0008006" key="3">
    <source>
        <dbReference type="Google" id="ProtNLM"/>
    </source>
</evidence>